<evidence type="ECO:0000256" key="6">
    <source>
        <dbReference type="ARBA" id="ARBA00022430"/>
    </source>
</evidence>
<comment type="subunit">
    <text evidence="5 10">Heterodimer of LeuC and LeuD.</text>
</comment>
<dbReference type="InterPro" id="IPR004431">
    <property type="entry name" value="3-IsopropMal_deHydase_ssu"/>
</dbReference>
<evidence type="ECO:0000256" key="4">
    <source>
        <dbReference type="ARBA" id="ARBA00009845"/>
    </source>
</evidence>
<dbReference type="RefSeq" id="WP_008346609.1">
    <property type="nucleotide sequence ID" value="NZ_CP084286.1"/>
</dbReference>
<dbReference type="PANTHER" id="PTHR43345:SF5">
    <property type="entry name" value="3-ISOPROPYLMALATE DEHYDRATASE SMALL SUBUNIT"/>
    <property type="match status" value="1"/>
</dbReference>
<name>A0A656QR44_9BURK</name>
<evidence type="ECO:0000256" key="1">
    <source>
        <dbReference type="ARBA" id="ARBA00000491"/>
    </source>
</evidence>
<dbReference type="InterPro" id="IPR033940">
    <property type="entry name" value="IPMI_Swivel"/>
</dbReference>
<comment type="function">
    <text evidence="2 10">Catalyzes the isomerization between 2-isopropylmalate and 3-isopropylmalate, via the formation of 2-isopropylmaleate.</text>
</comment>
<organism evidence="12 13">
    <name type="scientific">Caballeronia zhejiangensis</name>
    <dbReference type="NCBI Taxonomy" id="871203"/>
    <lineage>
        <taxon>Bacteria</taxon>
        <taxon>Pseudomonadati</taxon>
        <taxon>Pseudomonadota</taxon>
        <taxon>Betaproteobacteria</taxon>
        <taxon>Burkholderiales</taxon>
        <taxon>Burkholderiaceae</taxon>
        <taxon>Caballeronia</taxon>
    </lineage>
</organism>
<keyword evidence="8 10" id="KW-0456">Lyase</keyword>
<dbReference type="OrthoDB" id="9777465at2"/>
<protein>
    <recommendedName>
        <fullName evidence="10">3-isopropylmalate dehydratase small subunit</fullName>
        <ecNumber evidence="10">4.2.1.33</ecNumber>
    </recommendedName>
    <alternativeName>
        <fullName evidence="10">Alpha-IPM isomerase</fullName>
        <shortName evidence="10">IPMI</shortName>
    </alternativeName>
    <alternativeName>
        <fullName evidence="10">Isopropylmalate isomerase</fullName>
    </alternativeName>
</protein>
<keyword evidence="6 10" id="KW-0432">Leucine biosynthesis</keyword>
<dbReference type="GO" id="GO:0003861">
    <property type="term" value="F:3-isopropylmalate dehydratase activity"/>
    <property type="evidence" value="ECO:0007669"/>
    <property type="project" value="UniProtKB-UniRule"/>
</dbReference>
<comment type="similarity">
    <text evidence="4 10">Belongs to the LeuD family. LeuD type 1 subfamily.</text>
</comment>
<sequence>MESLIHLDAVAVPIAGIDCDTDQILPARFLQKPRSDDFGQFLFRALRFGPDGAEKPEFVLNQASFREARIVVANHNFGCGSSREHAVWALYDYGIRAVIAPSFGDIFFINCLKNGLLPIVLPESVVLPLLESLGGRAVSRISIDVPAQTVTLPDGASHPFDMEPFAKECLLRGMDEIDYTLSHRDRIDAFERNRADAY</sequence>
<reference evidence="12 13" key="1">
    <citation type="submission" date="2014-03" db="EMBL/GenBank/DDBJ databases">
        <title>Draft Genome Sequences of Four Burkholderia Strains.</title>
        <authorList>
            <person name="Liu X.Y."/>
            <person name="Li C.X."/>
            <person name="Xu J.H."/>
        </authorList>
    </citation>
    <scope>NUCLEOTIDE SEQUENCE [LARGE SCALE GENOMIC DNA]</scope>
    <source>
        <strain evidence="12 13">OP-1</strain>
    </source>
</reference>
<proteinExistence type="inferred from homology"/>
<comment type="catalytic activity">
    <reaction evidence="1 10">
        <text>(2R,3S)-3-isopropylmalate = (2S)-2-isopropylmalate</text>
        <dbReference type="Rhea" id="RHEA:32287"/>
        <dbReference type="ChEBI" id="CHEBI:1178"/>
        <dbReference type="ChEBI" id="CHEBI:35121"/>
        <dbReference type="EC" id="4.2.1.33"/>
    </reaction>
</comment>
<comment type="pathway">
    <text evidence="3 10">Amino-acid biosynthesis; L-leucine biosynthesis; L-leucine from 3-methyl-2-oxobutanoate: step 2/4.</text>
</comment>
<evidence type="ECO:0000313" key="12">
    <source>
        <dbReference type="EMBL" id="KDR33974.1"/>
    </source>
</evidence>
<comment type="caution">
    <text evidence="12">The sequence shown here is derived from an EMBL/GenBank/DDBJ whole genome shotgun (WGS) entry which is preliminary data.</text>
</comment>
<dbReference type="SUPFAM" id="SSF52016">
    <property type="entry name" value="LeuD/IlvD-like"/>
    <property type="match status" value="1"/>
</dbReference>
<dbReference type="GO" id="GO:0009316">
    <property type="term" value="C:3-isopropylmalate dehydratase complex"/>
    <property type="evidence" value="ECO:0007669"/>
    <property type="project" value="InterPro"/>
</dbReference>
<dbReference type="HAMAP" id="MF_01031">
    <property type="entry name" value="LeuD_type1"/>
    <property type="match status" value="1"/>
</dbReference>
<dbReference type="GO" id="GO:0009098">
    <property type="term" value="P:L-leucine biosynthetic process"/>
    <property type="evidence" value="ECO:0007669"/>
    <property type="project" value="UniProtKB-UniRule"/>
</dbReference>
<dbReference type="Proteomes" id="UP000027451">
    <property type="component" value="Unassembled WGS sequence"/>
</dbReference>
<keyword evidence="9 10" id="KW-0100">Branched-chain amino acid biosynthesis</keyword>
<evidence type="ECO:0000256" key="9">
    <source>
        <dbReference type="ARBA" id="ARBA00023304"/>
    </source>
</evidence>
<evidence type="ECO:0000259" key="11">
    <source>
        <dbReference type="Pfam" id="PF00694"/>
    </source>
</evidence>
<feature type="domain" description="Aconitase A/isopropylmalate dehydratase small subunit swivel" evidence="11">
    <location>
        <begin position="5"/>
        <end position="123"/>
    </location>
</feature>
<evidence type="ECO:0000256" key="8">
    <source>
        <dbReference type="ARBA" id="ARBA00023239"/>
    </source>
</evidence>
<dbReference type="UniPathway" id="UPA00048">
    <property type="reaction ID" value="UER00071"/>
</dbReference>
<dbReference type="PANTHER" id="PTHR43345">
    <property type="entry name" value="3-ISOPROPYLMALATE DEHYDRATASE SMALL SUBUNIT 2-RELATED-RELATED"/>
    <property type="match status" value="1"/>
</dbReference>
<dbReference type="CDD" id="cd01577">
    <property type="entry name" value="IPMI_Swivel"/>
    <property type="match status" value="1"/>
</dbReference>
<dbReference type="InterPro" id="IPR050075">
    <property type="entry name" value="LeuD"/>
</dbReference>
<evidence type="ECO:0000256" key="7">
    <source>
        <dbReference type="ARBA" id="ARBA00022605"/>
    </source>
</evidence>
<dbReference type="InterPro" id="IPR000573">
    <property type="entry name" value="AconitaseA/IPMdHydase_ssu_swvl"/>
</dbReference>
<keyword evidence="7 10" id="KW-0028">Amino-acid biosynthesis</keyword>
<evidence type="ECO:0000256" key="3">
    <source>
        <dbReference type="ARBA" id="ARBA00004729"/>
    </source>
</evidence>
<evidence type="ECO:0000256" key="2">
    <source>
        <dbReference type="ARBA" id="ARBA00002695"/>
    </source>
</evidence>
<dbReference type="EC" id="4.2.1.33" evidence="10"/>
<dbReference type="EMBL" id="JFHD01000001">
    <property type="protein sequence ID" value="KDR33974.1"/>
    <property type="molecule type" value="Genomic_DNA"/>
</dbReference>
<evidence type="ECO:0000256" key="5">
    <source>
        <dbReference type="ARBA" id="ARBA00011271"/>
    </source>
</evidence>
<dbReference type="AlphaFoldDB" id="A0A656QR44"/>
<evidence type="ECO:0000256" key="10">
    <source>
        <dbReference type="HAMAP-Rule" id="MF_01031"/>
    </source>
</evidence>
<dbReference type="NCBIfam" id="TIGR00171">
    <property type="entry name" value="leuD"/>
    <property type="match status" value="1"/>
</dbReference>
<accession>A0A656QR44</accession>
<evidence type="ECO:0000313" key="13">
    <source>
        <dbReference type="Proteomes" id="UP000027451"/>
    </source>
</evidence>
<keyword evidence="13" id="KW-1185">Reference proteome</keyword>
<gene>
    <name evidence="10" type="primary">leuD</name>
    <name evidence="12" type="ORF">BG60_02155</name>
</gene>
<dbReference type="NCBIfam" id="NF002458">
    <property type="entry name" value="PRK01641.1"/>
    <property type="match status" value="1"/>
</dbReference>
<dbReference type="InterPro" id="IPR015928">
    <property type="entry name" value="Aconitase/3IPM_dehydase_swvl"/>
</dbReference>
<dbReference type="Gene3D" id="3.20.19.10">
    <property type="entry name" value="Aconitase, domain 4"/>
    <property type="match status" value="1"/>
</dbReference>
<dbReference type="Pfam" id="PF00694">
    <property type="entry name" value="Aconitase_C"/>
    <property type="match status" value="1"/>
</dbReference>